<gene>
    <name evidence="4" type="primary">dapA_2</name>
    <name evidence="4" type="ORF">BWX89_00530</name>
</gene>
<dbReference type="GO" id="GO:0008840">
    <property type="term" value="F:4-hydroxy-tetrahydrodipicolinate synthase activity"/>
    <property type="evidence" value="ECO:0007669"/>
    <property type="project" value="UniProtKB-EC"/>
</dbReference>
<dbReference type="Proteomes" id="UP000485562">
    <property type="component" value="Unassembled WGS sequence"/>
</dbReference>
<evidence type="ECO:0000256" key="1">
    <source>
        <dbReference type="ARBA" id="ARBA00023239"/>
    </source>
</evidence>
<comment type="similarity">
    <text evidence="2">Belongs to the DapA family.</text>
</comment>
<accession>A0A1V6CC09</accession>
<evidence type="ECO:0000313" key="4">
    <source>
        <dbReference type="EMBL" id="OQB74451.1"/>
    </source>
</evidence>
<feature type="active site" description="Schiff-base intermediate with substrate" evidence="3">
    <location>
        <position position="171"/>
    </location>
</feature>
<dbReference type="InterPro" id="IPR013785">
    <property type="entry name" value="Aldolase_TIM"/>
</dbReference>
<dbReference type="Pfam" id="PF00701">
    <property type="entry name" value="DHDPS"/>
    <property type="match status" value="1"/>
</dbReference>
<dbReference type="PANTHER" id="PTHR42849">
    <property type="entry name" value="N-ACETYLNEURAMINATE LYASE"/>
    <property type="match status" value="1"/>
</dbReference>
<evidence type="ECO:0000256" key="3">
    <source>
        <dbReference type="PIRSR" id="PIRSR001365-1"/>
    </source>
</evidence>
<keyword evidence="1 2" id="KW-0456">Lyase</keyword>
<dbReference type="Gene3D" id="3.20.20.70">
    <property type="entry name" value="Aldolase class I"/>
    <property type="match status" value="1"/>
</dbReference>
<dbReference type="GO" id="GO:0005829">
    <property type="term" value="C:cytosol"/>
    <property type="evidence" value="ECO:0007669"/>
    <property type="project" value="TreeGrafter"/>
</dbReference>
<dbReference type="PANTHER" id="PTHR42849:SF1">
    <property type="entry name" value="N-ACETYLNEURAMINATE LYASE"/>
    <property type="match status" value="1"/>
</dbReference>
<dbReference type="GO" id="GO:0008747">
    <property type="term" value="F:N-acetylneuraminate lyase activity"/>
    <property type="evidence" value="ECO:0007669"/>
    <property type="project" value="TreeGrafter"/>
</dbReference>
<reference evidence="4" key="1">
    <citation type="submission" date="2017-02" db="EMBL/GenBank/DDBJ databases">
        <title>Delving into the versatile metabolic prowess of the omnipresent phylum Bacteroidetes.</title>
        <authorList>
            <person name="Nobu M.K."/>
            <person name="Mei R."/>
            <person name="Narihiro T."/>
            <person name="Kuroda K."/>
            <person name="Liu W.-T."/>
        </authorList>
    </citation>
    <scope>NUCLEOTIDE SEQUENCE</scope>
    <source>
        <strain evidence="4">ADurb.Bin131</strain>
    </source>
</reference>
<name>A0A1V6CC09_UNCT6</name>
<dbReference type="GO" id="GO:0019262">
    <property type="term" value="P:N-acetylneuraminate catabolic process"/>
    <property type="evidence" value="ECO:0007669"/>
    <property type="project" value="TreeGrafter"/>
</dbReference>
<evidence type="ECO:0000256" key="2">
    <source>
        <dbReference type="PIRNR" id="PIRNR001365"/>
    </source>
</evidence>
<dbReference type="EC" id="4.3.3.7" evidence="4"/>
<comment type="caution">
    <text evidence="4">The sequence shown here is derived from an EMBL/GenBank/DDBJ whole genome shotgun (WGS) entry which is preliminary data.</text>
</comment>
<dbReference type="CDD" id="cd00408">
    <property type="entry name" value="DHDPS-like"/>
    <property type="match status" value="1"/>
</dbReference>
<dbReference type="AlphaFoldDB" id="A0A1V6CC09"/>
<sequence length="311" mass="35704">MQINEMITNKICGVWSAAPTPFTDKMEIDTESVSRMVEHHIRIGVNGLFLLGTNGEGPWLTEKQKTELIRTVIKYNKKRMIISAQITDNSSLRMIDNAKRIADEGVDIAIMSSPYFFLRQQYDVMLKLYEDVLNRIEIPAGFYDRGKNASVNVPDKTLKSLYRNKKIIIVKDSSGDDKKIRIALNARKENRDLKIFNGNEFNCVKYLLSGYDGLLLGGGVFNGFIASKIIKFIKDKQISKAEEMQKIMNKIMYAVYGGKKIRCWLSGEKYLLMKMGIFNTSKNIQDYPLTSSCKMNIEKIIKEYRKLLIPY</sequence>
<dbReference type="SUPFAM" id="SSF51569">
    <property type="entry name" value="Aldolase"/>
    <property type="match status" value="1"/>
</dbReference>
<organism evidence="4">
    <name type="scientific">candidate division TA06 bacterium ADurb.Bin131</name>
    <dbReference type="NCBI Taxonomy" id="1852827"/>
    <lineage>
        <taxon>Bacteria</taxon>
        <taxon>Bacteria division TA06</taxon>
    </lineage>
</organism>
<protein>
    <submittedName>
        <fullName evidence="4">4-hydroxy-tetrahydrodipicolinate synthase</fullName>
        <ecNumber evidence="4">4.3.3.7</ecNumber>
    </submittedName>
</protein>
<dbReference type="PIRSF" id="PIRSF001365">
    <property type="entry name" value="DHDPS"/>
    <property type="match status" value="1"/>
</dbReference>
<dbReference type="EMBL" id="MWDQ01000040">
    <property type="protein sequence ID" value="OQB74451.1"/>
    <property type="molecule type" value="Genomic_DNA"/>
</dbReference>
<dbReference type="InterPro" id="IPR002220">
    <property type="entry name" value="DapA-like"/>
</dbReference>
<dbReference type="SMART" id="SM01130">
    <property type="entry name" value="DHDPS"/>
    <property type="match status" value="1"/>
</dbReference>
<proteinExistence type="inferred from homology"/>
<feature type="active site" description="Proton donor/acceptor" evidence="3">
    <location>
        <position position="143"/>
    </location>
</feature>